<dbReference type="EMBL" id="BTPU01000013">
    <property type="protein sequence ID" value="GMQ61753.1"/>
    <property type="molecule type" value="Genomic_DNA"/>
</dbReference>
<dbReference type="Proteomes" id="UP001374599">
    <property type="component" value="Unassembled WGS sequence"/>
</dbReference>
<organism evidence="1 2">
    <name type="scientific">Vallitalea maricola</name>
    <dbReference type="NCBI Taxonomy" id="3074433"/>
    <lineage>
        <taxon>Bacteria</taxon>
        <taxon>Bacillati</taxon>
        <taxon>Bacillota</taxon>
        <taxon>Clostridia</taxon>
        <taxon>Lachnospirales</taxon>
        <taxon>Vallitaleaceae</taxon>
        <taxon>Vallitalea</taxon>
    </lineage>
</organism>
<evidence type="ECO:0000313" key="1">
    <source>
        <dbReference type="EMBL" id="GMQ61753.1"/>
    </source>
</evidence>
<accession>A0ACB5UIM0</accession>
<gene>
    <name evidence="1" type="ORF">AN2V17_09820</name>
</gene>
<name>A0ACB5UIM0_9FIRM</name>
<reference evidence="1" key="1">
    <citation type="submission" date="2023-09" db="EMBL/GenBank/DDBJ databases">
        <title>Vallitalea sediminicola and Vallitalea maricola sp. nov., anaerobic bacteria isolated from marine sediment.</title>
        <authorList>
            <person name="Hirano S."/>
            <person name="Maeda A."/>
            <person name="Terahara T."/>
            <person name="Mori K."/>
            <person name="Hamada M."/>
            <person name="Matsumoto R."/>
            <person name="Kobayashi T."/>
        </authorList>
    </citation>
    <scope>NUCLEOTIDE SEQUENCE</scope>
    <source>
        <strain evidence="1">AN17-2</strain>
    </source>
</reference>
<evidence type="ECO:0000313" key="2">
    <source>
        <dbReference type="Proteomes" id="UP001374599"/>
    </source>
</evidence>
<keyword evidence="2" id="KW-1185">Reference proteome</keyword>
<proteinExistence type="predicted"/>
<protein>
    <submittedName>
        <fullName evidence="1">Uncharacterized protein</fullName>
    </submittedName>
</protein>
<comment type="caution">
    <text evidence="1">The sequence shown here is derived from an EMBL/GenBank/DDBJ whole genome shotgun (WGS) entry which is preliminary data.</text>
</comment>
<sequence length="118" mass="13892">MIIIYGMGLFAIIYLAVRLAIRPLIPIKDKDISKKDEISVIDLKNLGLFDNEEMEEILILFQAKGKDNKNKIRYEKYLDILIQLKNLGYLNEEQLQDKINQLKDCESNNFKFKEFSTF</sequence>